<organism evidence="1 2">
    <name type="scientific">Saccharomyces kudriavzevii (strain ATCC MYA-4449 / AS 2.2408 / CBS 8840 / NBRC 1802 / NCYC 2889)</name>
    <name type="common">Yeast</name>
    <dbReference type="NCBI Taxonomy" id="226230"/>
    <lineage>
        <taxon>Eukaryota</taxon>
        <taxon>Fungi</taxon>
        <taxon>Dikarya</taxon>
        <taxon>Ascomycota</taxon>
        <taxon>Saccharomycotina</taxon>
        <taxon>Saccharomycetes</taxon>
        <taxon>Saccharomycetales</taxon>
        <taxon>Saccharomycetaceae</taxon>
        <taxon>Saccharomyces</taxon>
    </lineage>
</organism>
<dbReference type="InterPro" id="IPR009730">
    <property type="entry name" value="MFAP1_C"/>
</dbReference>
<reference evidence="1" key="1">
    <citation type="submission" date="2022-10" db="EMBL/GenBank/DDBJ databases">
        <authorList>
            <person name="Byrne P K."/>
        </authorList>
    </citation>
    <scope>NUCLEOTIDE SEQUENCE</scope>
    <source>
        <strain evidence="1">IFO1802</strain>
    </source>
</reference>
<evidence type="ECO:0000313" key="1">
    <source>
        <dbReference type="EMBL" id="CAI4055677.1"/>
    </source>
</evidence>
<dbReference type="Pfam" id="PF06991">
    <property type="entry name" value="MFAP1"/>
    <property type="match status" value="1"/>
</dbReference>
<name>A0AA35JBQ6_SACK1</name>
<dbReference type="Proteomes" id="UP001162087">
    <property type="component" value="Chromosome 2"/>
</dbReference>
<dbReference type="OrthoDB" id="4070429at2759"/>
<accession>A0AA35JBQ6</accession>
<dbReference type="EMBL" id="OX365897">
    <property type="protein sequence ID" value="CAI4055677.1"/>
    <property type="molecule type" value="Genomic_DNA"/>
</dbReference>
<proteinExistence type="predicted"/>
<sequence>MSFRHFKRRHYTSSQDESSSADEEHSAENTYVSKKLASVKGYNRVAKSLEDSPRNDTVKVSRESDESESGARSENTESSDDSSSSENEDMIPLRRPVFLKKKTNKQHQAVTIDQTHDDRCEKPAGQRKKEIVMKKIEKANQVAKNDETMKLRVDTNYSTNEELIRQCMLLNDDDEFDTEKERQRWIERQVVRKQKHRSSQLAKQRELEEHEANRFAAMRKDKDRHTKYKITLNTEEKQLKTKNHRSVEKPKKSYDNSRYKVTRAKNIEFGNTGSHGKDHEENEYSFI</sequence>
<evidence type="ECO:0000313" key="2">
    <source>
        <dbReference type="Proteomes" id="UP001162087"/>
    </source>
</evidence>
<gene>
    <name evidence="1" type="primary">SKDI02G2620</name>
    <name evidence="1" type="ORF">SKDI_02G2620</name>
</gene>
<protein>
    <submittedName>
        <fullName evidence="1">Uncharacterized protein</fullName>
    </submittedName>
</protein>
<keyword evidence="2" id="KW-1185">Reference proteome</keyword>